<dbReference type="InterPro" id="IPR008207">
    <property type="entry name" value="Sig_transdc_His_kin_Hpt_dom"/>
</dbReference>
<keyword evidence="16" id="KW-0802">TPR repeat</keyword>
<keyword evidence="12" id="KW-0902">Two-component regulatory system</keyword>
<comment type="subcellular location">
    <subcellularLocation>
        <location evidence="2">Cell inner membrane</location>
        <topology evidence="2">Multi-pass membrane protein</topology>
    </subcellularLocation>
</comment>
<keyword evidence="6 15" id="KW-0597">Phosphoprotein</keyword>
<feature type="repeat" description="TPR" evidence="16">
    <location>
        <begin position="143"/>
        <end position="176"/>
    </location>
</feature>
<dbReference type="Pfam" id="PF02518">
    <property type="entry name" value="HATPase_c"/>
    <property type="match status" value="1"/>
</dbReference>
<comment type="catalytic activity">
    <reaction evidence="1">
        <text>ATP + protein L-histidine = ADP + protein N-phospho-L-histidine.</text>
        <dbReference type="EC" id="2.7.13.3"/>
    </reaction>
</comment>
<dbReference type="Pfam" id="PF01627">
    <property type="entry name" value="Hpt"/>
    <property type="match status" value="1"/>
</dbReference>
<organism evidence="22 23">
    <name type="scientific">Pseudoalteromonas haloplanktis</name>
    <name type="common">Alteromonas haloplanktis</name>
    <dbReference type="NCBI Taxonomy" id="228"/>
    <lineage>
        <taxon>Bacteria</taxon>
        <taxon>Pseudomonadati</taxon>
        <taxon>Pseudomonadota</taxon>
        <taxon>Gammaproteobacteria</taxon>
        <taxon>Alteromonadales</taxon>
        <taxon>Pseudoalteromonadaceae</taxon>
        <taxon>Pseudoalteromonas</taxon>
    </lineage>
</organism>
<feature type="modified residue" description="Phosphohistidine" evidence="14">
    <location>
        <position position="884"/>
    </location>
</feature>
<gene>
    <name evidence="22" type="ORF">RC083_11720</name>
</gene>
<evidence type="ECO:0000256" key="13">
    <source>
        <dbReference type="ARBA" id="ARBA00023136"/>
    </source>
</evidence>
<dbReference type="InterPro" id="IPR003594">
    <property type="entry name" value="HATPase_dom"/>
</dbReference>
<evidence type="ECO:0000256" key="7">
    <source>
        <dbReference type="ARBA" id="ARBA00022679"/>
    </source>
</evidence>
<dbReference type="PANTHER" id="PTHR43047">
    <property type="entry name" value="TWO-COMPONENT HISTIDINE PROTEIN KINASE"/>
    <property type="match status" value="1"/>
</dbReference>
<evidence type="ECO:0000256" key="9">
    <source>
        <dbReference type="ARBA" id="ARBA00022777"/>
    </source>
</evidence>
<feature type="repeat" description="TPR" evidence="16">
    <location>
        <begin position="223"/>
        <end position="256"/>
    </location>
</feature>
<dbReference type="EMBL" id="JAVIFY010000007">
    <property type="protein sequence ID" value="MDQ9092255.1"/>
    <property type="molecule type" value="Genomic_DNA"/>
</dbReference>
<dbReference type="PROSITE" id="PS50894">
    <property type="entry name" value="HPT"/>
    <property type="match status" value="1"/>
</dbReference>
<evidence type="ECO:0000256" key="11">
    <source>
        <dbReference type="ARBA" id="ARBA00022989"/>
    </source>
</evidence>
<keyword evidence="4" id="KW-1003">Cell membrane</keyword>
<dbReference type="RefSeq" id="WP_309039114.1">
    <property type="nucleotide sequence ID" value="NZ_JAVIFY010000007.1"/>
</dbReference>
<sequence>MLGQFKRLLFICLIIVLGVFSQSGNAQQQRALFEQFKITDEWSEKQQLANQLLATQLSNQQQVTIYSALAELAFERKNYPQALHYYKLLEQHSSFSTLPELHFRAIKMQGVVHYFQGLLQQAVIDYSRALNLAVNLKSPIKQANLLSNIGLAYFNMHNMELALDYYQQAKTLYEKDGSAQDKADILHNIAGIYIRLSRYDSALEIYREVVDVFQQLGDEEGVALSYGNMGVAYTESGQNQLALHYYQRALRYYQSVNDAYQLSVQHTNLANINLKMDELDAALYHAKSAQKFAQQIDNQSLWLASLHVLAKIQLVMGDIDTAKQNLEKSIELAKEYKDELRVKDGLGIQALLSAGAGDYKRAIYLHQQFVDYQRSMTSEEVMKALNVFQLQFKSNQLNQEIKQLKQERSLQELKIEKRSQLTVLLAIVLLLVLLCVVVLYRRAIEKKAKTQLEQKVEQRTQELEYVAQELRAANQVKSQFLANISHEIRTPLTAILGQTDDLLQGLYQPQQLQTELLVIKKHSDHLKDLINDVLDISKIEANRLDLHTSEFDLVVMINDVYAMSSMQAKSKGLTLLLENQLGASYWTKLDLIRVKQILINLLTNAIKFTEVGSVTLHVNTIEQGVCFKVKDTGIGMNTEQIKNIFECFQQGDNTISRRFGGSGLGLSLSQQLAIMMGGYISVESEFGKGSEFIFNVPCKEYTPRLVSPNISTQPPSTQLTGRVLLAEDHPDNRRLISRFLKSMGLEVIAVSNGEQAVEQCLSEFPDIVLLDIQMPVMDGLSAFELLKKCGFNKPIFALTANAMSHEIDNYLAMGFTGYLSKPIEKETFYRTLASHLSEPIMLPLANPDISDLVSSFIASFDDEIKALAQHVKEKNFIELQQDSHRILGAAQIFSLTNVAKAAMNLDKVLLAKDQQPTDVQITELVNQLIEQLSLHLSSITTS</sequence>
<dbReference type="SUPFAM" id="SSF47384">
    <property type="entry name" value="Homodimeric domain of signal transducing histidine kinase"/>
    <property type="match status" value="1"/>
</dbReference>
<dbReference type="Pfam" id="PF13181">
    <property type="entry name" value="TPR_8"/>
    <property type="match status" value="2"/>
</dbReference>
<dbReference type="InterPro" id="IPR011006">
    <property type="entry name" value="CheY-like_superfamily"/>
</dbReference>
<name>A0ABU1BD67_PSEHA</name>
<dbReference type="SMART" id="SM00388">
    <property type="entry name" value="HisKA"/>
    <property type="match status" value="1"/>
</dbReference>
<dbReference type="InterPro" id="IPR019734">
    <property type="entry name" value="TPR_rpt"/>
</dbReference>
<evidence type="ECO:0000256" key="3">
    <source>
        <dbReference type="ARBA" id="ARBA00012438"/>
    </source>
</evidence>
<evidence type="ECO:0000259" key="21">
    <source>
        <dbReference type="PROSITE" id="PS50894"/>
    </source>
</evidence>
<dbReference type="InterPro" id="IPR005467">
    <property type="entry name" value="His_kinase_dom"/>
</dbReference>
<feature type="domain" description="Response regulatory" evidence="20">
    <location>
        <begin position="722"/>
        <end position="836"/>
    </location>
</feature>
<dbReference type="InterPro" id="IPR036890">
    <property type="entry name" value="HATPase_C_sf"/>
</dbReference>
<keyword evidence="9" id="KW-0418">Kinase</keyword>
<accession>A0ABU1BD67</accession>
<evidence type="ECO:0000259" key="20">
    <source>
        <dbReference type="PROSITE" id="PS50110"/>
    </source>
</evidence>
<dbReference type="Gene3D" id="1.10.287.130">
    <property type="match status" value="1"/>
</dbReference>
<feature type="domain" description="Histidine kinase" evidence="19">
    <location>
        <begin position="483"/>
        <end position="700"/>
    </location>
</feature>
<feature type="coiled-coil region" evidence="17">
    <location>
        <begin position="387"/>
        <end position="414"/>
    </location>
</feature>
<proteinExistence type="predicted"/>
<feature type="modified residue" description="4-aspartylphosphate" evidence="15">
    <location>
        <position position="771"/>
    </location>
</feature>
<evidence type="ECO:0000256" key="4">
    <source>
        <dbReference type="ARBA" id="ARBA00022475"/>
    </source>
</evidence>
<evidence type="ECO:0000256" key="8">
    <source>
        <dbReference type="ARBA" id="ARBA00022692"/>
    </source>
</evidence>
<dbReference type="InterPro" id="IPR001789">
    <property type="entry name" value="Sig_transdc_resp-reg_receiver"/>
</dbReference>
<dbReference type="SUPFAM" id="SSF48452">
    <property type="entry name" value="TPR-like"/>
    <property type="match status" value="2"/>
</dbReference>
<keyword evidence="10" id="KW-0067">ATP-binding</keyword>
<dbReference type="CDD" id="cd17546">
    <property type="entry name" value="REC_hyHK_CKI1_RcsC-like"/>
    <property type="match status" value="1"/>
</dbReference>
<dbReference type="Gene3D" id="3.30.565.10">
    <property type="entry name" value="Histidine kinase-like ATPase, C-terminal domain"/>
    <property type="match status" value="1"/>
</dbReference>
<dbReference type="Proteomes" id="UP001226574">
    <property type="component" value="Unassembled WGS sequence"/>
</dbReference>
<dbReference type="InterPro" id="IPR036097">
    <property type="entry name" value="HisK_dim/P_sf"/>
</dbReference>
<protein>
    <recommendedName>
        <fullName evidence="3">histidine kinase</fullName>
        <ecNumber evidence="3">2.7.13.3</ecNumber>
    </recommendedName>
</protein>
<keyword evidence="23" id="KW-1185">Reference proteome</keyword>
<evidence type="ECO:0000256" key="1">
    <source>
        <dbReference type="ARBA" id="ARBA00000085"/>
    </source>
</evidence>
<feature type="domain" description="HPt" evidence="21">
    <location>
        <begin position="845"/>
        <end position="942"/>
    </location>
</feature>
<dbReference type="Gene3D" id="1.20.120.160">
    <property type="entry name" value="HPT domain"/>
    <property type="match status" value="1"/>
</dbReference>
<reference evidence="22 23" key="1">
    <citation type="submission" date="2023-08" db="EMBL/GenBank/DDBJ databases">
        <title>Pseudoalteromonas haloplanktis LL1 genome.</title>
        <authorList>
            <person name="Wu S."/>
        </authorList>
    </citation>
    <scope>NUCLEOTIDE SEQUENCE [LARGE SCALE GENOMIC DNA]</scope>
    <source>
        <strain evidence="22 23">LL1</strain>
    </source>
</reference>
<dbReference type="SMART" id="SM00448">
    <property type="entry name" value="REC"/>
    <property type="match status" value="1"/>
</dbReference>
<evidence type="ECO:0000256" key="15">
    <source>
        <dbReference type="PROSITE-ProRule" id="PRU00169"/>
    </source>
</evidence>
<dbReference type="SUPFAM" id="SSF52172">
    <property type="entry name" value="CheY-like"/>
    <property type="match status" value="1"/>
</dbReference>
<dbReference type="EC" id="2.7.13.3" evidence="3"/>
<evidence type="ECO:0000313" key="22">
    <source>
        <dbReference type="EMBL" id="MDQ9092255.1"/>
    </source>
</evidence>
<keyword evidence="8 18" id="KW-0812">Transmembrane</keyword>
<dbReference type="SUPFAM" id="SSF47226">
    <property type="entry name" value="Histidine-containing phosphotransfer domain, HPT domain"/>
    <property type="match status" value="1"/>
</dbReference>
<dbReference type="Gene3D" id="3.40.50.2300">
    <property type="match status" value="1"/>
</dbReference>
<evidence type="ECO:0000256" key="2">
    <source>
        <dbReference type="ARBA" id="ARBA00004429"/>
    </source>
</evidence>
<evidence type="ECO:0000256" key="5">
    <source>
        <dbReference type="ARBA" id="ARBA00022519"/>
    </source>
</evidence>
<dbReference type="CDD" id="cd00082">
    <property type="entry name" value="HisKA"/>
    <property type="match status" value="1"/>
</dbReference>
<dbReference type="Pfam" id="PF00512">
    <property type="entry name" value="HisKA"/>
    <property type="match status" value="1"/>
</dbReference>
<dbReference type="Gene3D" id="1.25.40.10">
    <property type="entry name" value="Tetratricopeptide repeat domain"/>
    <property type="match status" value="2"/>
</dbReference>
<dbReference type="InterPro" id="IPR003661">
    <property type="entry name" value="HisK_dim/P_dom"/>
</dbReference>
<evidence type="ECO:0000256" key="18">
    <source>
        <dbReference type="SAM" id="Phobius"/>
    </source>
</evidence>
<evidence type="ECO:0000259" key="19">
    <source>
        <dbReference type="PROSITE" id="PS50109"/>
    </source>
</evidence>
<dbReference type="PROSITE" id="PS50005">
    <property type="entry name" value="TPR"/>
    <property type="match status" value="3"/>
</dbReference>
<keyword evidence="10" id="KW-0547">Nucleotide-binding</keyword>
<dbReference type="SMART" id="SM00028">
    <property type="entry name" value="TPR"/>
    <property type="match status" value="7"/>
</dbReference>
<dbReference type="PRINTS" id="PR00344">
    <property type="entry name" value="BCTRLSENSOR"/>
</dbReference>
<dbReference type="InterPro" id="IPR036641">
    <property type="entry name" value="HPT_dom_sf"/>
</dbReference>
<evidence type="ECO:0000256" key="12">
    <source>
        <dbReference type="ARBA" id="ARBA00023012"/>
    </source>
</evidence>
<evidence type="ECO:0000256" key="17">
    <source>
        <dbReference type="SAM" id="Coils"/>
    </source>
</evidence>
<dbReference type="Pfam" id="PF13424">
    <property type="entry name" value="TPR_12"/>
    <property type="match status" value="1"/>
</dbReference>
<dbReference type="SMART" id="SM00387">
    <property type="entry name" value="HATPase_c"/>
    <property type="match status" value="1"/>
</dbReference>
<evidence type="ECO:0000256" key="6">
    <source>
        <dbReference type="ARBA" id="ARBA00022553"/>
    </source>
</evidence>
<evidence type="ECO:0000256" key="10">
    <source>
        <dbReference type="ARBA" id="ARBA00022840"/>
    </source>
</evidence>
<dbReference type="PROSITE" id="PS50110">
    <property type="entry name" value="RESPONSE_REGULATORY"/>
    <property type="match status" value="1"/>
</dbReference>
<dbReference type="PROSITE" id="PS50109">
    <property type="entry name" value="HIS_KIN"/>
    <property type="match status" value="1"/>
</dbReference>
<comment type="caution">
    <text evidence="22">The sequence shown here is derived from an EMBL/GenBank/DDBJ whole genome shotgun (WGS) entry which is preliminary data.</text>
</comment>
<dbReference type="SUPFAM" id="SSF55874">
    <property type="entry name" value="ATPase domain of HSP90 chaperone/DNA topoisomerase II/histidine kinase"/>
    <property type="match status" value="1"/>
</dbReference>
<keyword evidence="13 18" id="KW-0472">Membrane</keyword>
<keyword evidence="11 18" id="KW-1133">Transmembrane helix</keyword>
<dbReference type="PANTHER" id="PTHR43047:SF72">
    <property type="entry name" value="OSMOSENSING HISTIDINE PROTEIN KINASE SLN1"/>
    <property type="match status" value="1"/>
</dbReference>
<evidence type="ECO:0000313" key="23">
    <source>
        <dbReference type="Proteomes" id="UP001226574"/>
    </source>
</evidence>
<dbReference type="Pfam" id="PF00072">
    <property type="entry name" value="Response_reg"/>
    <property type="match status" value="1"/>
</dbReference>
<keyword evidence="5" id="KW-0997">Cell inner membrane</keyword>
<keyword evidence="7" id="KW-0808">Transferase</keyword>
<evidence type="ECO:0000256" key="14">
    <source>
        <dbReference type="PROSITE-ProRule" id="PRU00110"/>
    </source>
</evidence>
<evidence type="ECO:0000256" key="16">
    <source>
        <dbReference type="PROSITE-ProRule" id="PRU00339"/>
    </source>
</evidence>
<dbReference type="InterPro" id="IPR004358">
    <property type="entry name" value="Sig_transdc_His_kin-like_C"/>
</dbReference>
<feature type="transmembrane region" description="Helical" evidence="18">
    <location>
        <begin position="421"/>
        <end position="440"/>
    </location>
</feature>
<dbReference type="InterPro" id="IPR011990">
    <property type="entry name" value="TPR-like_helical_dom_sf"/>
</dbReference>
<keyword evidence="17" id="KW-0175">Coiled coil</keyword>
<feature type="repeat" description="TPR" evidence="16">
    <location>
        <begin position="183"/>
        <end position="216"/>
    </location>
</feature>